<comment type="caution">
    <text evidence="1">The sequence shown here is derived from an EMBL/GenBank/DDBJ whole genome shotgun (WGS) entry which is preliminary data.</text>
</comment>
<dbReference type="EMBL" id="MU003499">
    <property type="protein sequence ID" value="KAF2473651.1"/>
    <property type="molecule type" value="Genomic_DNA"/>
</dbReference>
<organism evidence="1 2">
    <name type="scientific">Lindgomyces ingoldianus</name>
    <dbReference type="NCBI Taxonomy" id="673940"/>
    <lineage>
        <taxon>Eukaryota</taxon>
        <taxon>Fungi</taxon>
        <taxon>Dikarya</taxon>
        <taxon>Ascomycota</taxon>
        <taxon>Pezizomycotina</taxon>
        <taxon>Dothideomycetes</taxon>
        <taxon>Pleosporomycetidae</taxon>
        <taxon>Pleosporales</taxon>
        <taxon>Lindgomycetaceae</taxon>
        <taxon>Lindgomyces</taxon>
    </lineage>
</organism>
<gene>
    <name evidence="1" type="ORF">BDR25DRAFT_352143</name>
</gene>
<keyword evidence="2" id="KW-1185">Reference proteome</keyword>
<dbReference type="Proteomes" id="UP000799755">
    <property type="component" value="Unassembled WGS sequence"/>
</dbReference>
<evidence type="ECO:0000313" key="1">
    <source>
        <dbReference type="EMBL" id="KAF2473651.1"/>
    </source>
</evidence>
<reference evidence="1" key="1">
    <citation type="journal article" date="2020" name="Stud. Mycol.">
        <title>101 Dothideomycetes genomes: a test case for predicting lifestyles and emergence of pathogens.</title>
        <authorList>
            <person name="Haridas S."/>
            <person name="Albert R."/>
            <person name="Binder M."/>
            <person name="Bloem J."/>
            <person name="Labutti K."/>
            <person name="Salamov A."/>
            <person name="Andreopoulos B."/>
            <person name="Baker S."/>
            <person name="Barry K."/>
            <person name="Bills G."/>
            <person name="Bluhm B."/>
            <person name="Cannon C."/>
            <person name="Castanera R."/>
            <person name="Culley D."/>
            <person name="Daum C."/>
            <person name="Ezra D."/>
            <person name="Gonzalez J."/>
            <person name="Henrissat B."/>
            <person name="Kuo A."/>
            <person name="Liang C."/>
            <person name="Lipzen A."/>
            <person name="Lutzoni F."/>
            <person name="Magnuson J."/>
            <person name="Mondo S."/>
            <person name="Nolan M."/>
            <person name="Ohm R."/>
            <person name="Pangilinan J."/>
            <person name="Park H.-J."/>
            <person name="Ramirez L."/>
            <person name="Alfaro M."/>
            <person name="Sun H."/>
            <person name="Tritt A."/>
            <person name="Yoshinaga Y."/>
            <person name="Zwiers L.-H."/>
            <person name="Turgeon B."/>
            <person name="Goodwin S."/>
            <person name="Spatafora J."/>
            <person name="Crous P."/>
            <person name="Grigoriev I."/>
        </authorList>
    </citation>
    <scope>NUCLEOTIDE SEQUENCE</scope>
    <source>
        <strain evidence="1">ATCC 200398</strain>
    </source>
</reference>
<protein>
    <submittedName>
        <fullName evidence="1">Uncharacterized protein</fullName>
    </submittedName>
</protein>
<name>A0ACB6R3D1_9PLEO</name>
<proteinExistence type="predicted"/>
<accession>A0ACB6R3D1</accession>
<sequence>MTKNAENIPPKFSNRATTRYILGLQDTPYEKPKPKTPEKSPRRPVRPSPYKELVSATIVSDPYRTTELLQQPGAVLEWLASDGRKNAYTKPATPLTVKNLAKVPSVALSKKTPSTVAQAAAAGITPAVHAAPATQVAATSPPAVAAGTMAVAEPAVDEPWGIVANEHGPSAPPADGEVAASVTNAKASPNVNGDAKDNGDANPNPNPNCNENGNESDDAFTAEQDAELMRLKSENATWNQITEALGKDQHACRERFKTIKPANWKPNAREKGGQKDKRRGKKEEEANEQAGGEKGKEAKKDEDVWGGFGVGFGGGDGDGDGVKRGSEAGVGGGGNGGEGGDGNGGDGNGGEGGGGGGGGGNQPGVECFIMLHPDEDFSERELRLIGQIMDHDARRLWQRVADRFFDKTGRRTDPAVIMEKITGGRGVRKITC</sequence>
<evidence type="ECO:0000313" key="2">
    <source>
        <dbReference type="Proteomes" id="UP000799755"/>
    </source>
</evidence>